<evidence type="ECO:0000256" key="1">
    <source>
        <dbReference type="ARBA" id="ARBA00004163"/>
    </source>
</evidence>
<dbReference type="PANTHER" id="PTHR21230">
    <property type="entry name" value="VESICLE TRANSPORT V-SNARE PROTEIN VTI1-RELATED"/>
    <property type="match status" value="1"/>
</dbReference>
<dbReference type="VEuPathDB" id="FungiDB:SPPG_07567"/>
<dbReference type="Pfam" id="PF12352">
    <property type="entry name" value="V-SNARE_C"/>
    <property type="match status" value="1"/>
</dbReference>
<dbReference type="GO" id="GO:0031201">
    <property type="term" value="C:SNARE complex"/>
    <property type="evidence" value="ECO:0007669"/>
    <property type="project" value="TreeGrafter"/>
</dbReference>
<evidence type="ECO:0000256" key="12">
    <source>
        <dbReference type="SAM" id="MobiDB-lite"/>
    </source>
</evidence>
<dbReference type="GO" id="GO:0006888">
    <property type="term" value="P:endoplasmic reticulum to Golgi vesicle-mediated transport"/>
    <property type="evidence" value="ECO:0007669"/>
    <property type="project" value="TreeGrafter"/>
</dbReference>
<proteinExistence type="inferred from homology"/>
<organism evidence="14 15">
    <name type="scientific">Spizellomyces punctatus (strain DAOM BR117)</name>
    <dbReference type="NCBI Taxonomy" id="645134"/>
    <lineage>
        <taxon>Eukaryota</taxon>
        <taxon>Fungi</taxon>
        <taxon>Fungi incertae sedis</taxon>
        <taxon>Chytridiomycota</taxon>
        <taxon>Chytridiomycota incertae sedis</taxon>
        <taxon>Chytridiomycetes</taxon>
        <taxon>Spizellomycetales</taxon>
        <taxon>Spizellomycetaceae</taxon>
        <taxon>Spizellomyces</taxon>
    </lineage>
</organism>
<dbReference type="PANTHER" id="PTHR21230:SF1">
    <property type="entry name" value="GOLGI SNAP RECEPTOR COMPLEX MEMBER 2"/>
    <property type="match status" value="1"/>
</dbReference>
<gene>
    <name evidence="14" type="ORF">SPPG_07567</name>
</gene>
<dbReference type="GO" id="GO:0005484">
    <property type="term" value="F:SNAP receptor activity"/>
    <property type="evidence" value="ECO:0007669"/>
    <property type="project" value="InterPro"/>
</dbReference>
<evidence type="ECO:0000256" key="7">
    <source>
        <dbReference type="ARBA" id="ARBA00023034"/>
    </source>
</evidence>
<feature type="region of interest" description="Disordered" evidence="12">
    <location>
        <begin position="101"/>
        <end position="122"/>
    </location>
</feature>
<evidence type="ECO:0000256" key="2">
    <source>
        <dbReference type="ARBA" id="ARBA00004409"/>
    </source>
</evidence>
<dbReference type="OrthoDB" id="158360at2759"/>
<keyword evidence="4 13" id="KW-0812">Transmembrane</keyword>
<evidence type="ECO:0000256" key="11">
    <source>
        <dbReference type="PIRNR" id="PIRNR028865"/>
    </source>
</evidence>
<keyword evidence="6 13" id="KW-1133">Transmembrane helix</keyword>
<dbReference type="Gene3D" id="1.20.5.110">
    <property type="match status" value="1"/>
</dbReference>
<dbReference type="GO" id="GO:0006906">
    <property type="term" value="P:vesicle fusion"/>
    <property type="evidence" value="ECO:0007669"/>
    <property type="project" value="TreeGrafter"/>
</dbReference>
<name>A0A0L0H6Q4_SPIPD</name>
<dbReference type="InterPro" id="IPR027027">
    <property type="entry name" value="GOSR2/Membrin/Bos1"/>
</dbReference>
<keyword evidence="7" id="KW-0333">Golgi apparatus</keyword>
<comment type="subcellular location">
    <subcellularLocation>
        <location evidence="1">Endoplasmic reticulum membrane</location>
        <topology evidence="1">Single-pass type IV membrane protein</topology>
    </subcellularLocation>
    <subcellularLocation>
        <location evidence="2">Golgi apparatus membrane</location>
        <topology evidence="2">Single-pass type IV membrane protein</topology>
    </subcellularLocation>
</comment>
<dbReference type="Proteomes" id="UP000053201">
    <property type="component" value="Unassembled WGS sequence"/>
</dbReference>
<dbReference type="GO" id="GO:0012507">
    <property type="term" value="C:ER to Golgi transport vesicle membrane"/>
    <property type="evidence" value="ECO:0007669"/>
    <property type="project" value="TreeGrafter"/>
</dbReference>
<dbReference type="InParanoid" id="A0A0L0H6Q4"/>
<evidence type="ECO:0000256" key="5">
    <source>
        <dbReference type="ARBA" id="ARBA00022927"/>
    </source>
</evidence>
<evidence type="ECO:0000256" key="4">
    <source>
        <dbReference type="ARBA" id="ARBA00022692"/>
    </source>
</evidence>
<evidence type="ECO:0000256" key="8">
    <source>
        <dbReference type="ARBA" id="ARBA00023136"/>
    </source>
</evidence>
<evidence type="ECO:0000256" key="9">
    <source>
        <dbReference type="ARBA" id="ARBA00037983"/>
    </source>
</evidence>
<dbReference type="GO" id="GO:0000139">
    <property type="term" value="C:Golgi membrane"/>
    <property type="evidence" value="ECO:0007669"/>
    <property type="project" value="UniProtKB-SubCell"/>
</dbReference>
<keyword evidence="5 11" id="KW-0653">Protein transport</keyword>
<dbReference type="GO" id="GO:0000149">
    <property type="term" value="F:SNARE binding"/>
    <property type="evidence" value="ECO:0007669"/>
    <property type="project" value="TreeGrafter"/>
</dbReference>
<dbReference type="STRING" id="645134.A0A0L0H6Q4"/>
<evidence type="ECO:0000256" key="6">
    <source>
        <dbReference type="ARBA" id="ARBA00022989"/>
    </source>
</evidence>
<dbReference type="GO" id="GO:0015031">
    <property type="term" value="P:protein transport"/>
    <property type="evidence" value="ECO:0007669"/>
    <property type="project" value="UniProtKB-KW"/>
</dbReference>
<evidence type="ECO:0000313" key="15">
    <source>
        <dbReference type="Proteomes" id="UP000053201"/>
    </source>
</evidence>
<dbReference type="EMBL" id="KQ257465">
    <property type="protein sequence ID" value="KNC97180.1"/>
    <property type="molecule type" value="Genomic_DNA"/>
</dbReference>
<evidence type="ECO:0000256" key="3">
    <source>
        <dbReference type="ARBA" id="ARBA00022448"/>
    </source>
</evidence>
<dbReference type="PIRSF" id="PIRSF028865">
    <property type="entry name" value="Membrin-2"/>
    <property type="match status" value="1"/>
</dbReference>
<dbReference type="CDD" id="cd15863">
    <property type="entry name" value="SNARE_GS27"/>
    <property type="match status" value="1"/>
</dbReference>
<dbReference type="AlphaFoldDB" id="A0A0L0H6Q4"/>
<dbReference type="GO" id="GO:0005789">
    <property type="term" value="C:endoplasmic reticulum membrane"/>
    <property type="evidence" value="ECO:0007669"/>
    <property type="project" value="UniProtKB-SubCell"/>
</dbReference>
<dbReference type="SUPFAM" id="SSF58038">
    <property type="entry name" value="SNARE fusion complex"/>
    <property type="match status" value="1"/>
</dbReference>
<dbReference type="GeneID" id="27690776"/>
<dbReference type="RefSeq" id="XP_016605220.1">
    <property type="nucleotide sequence ID" value="XM_016755735.1"/>
</dbReference>
<dbReference type="eggNOG" id="KOG3251">
    <property type="taxonomic scope" value="Eukaryota"/>
</dbReference>
<accession>A0A0L0H6Q4</accession>
<reference evidence="14 15" key="1">
    <citation type="submission" date="2009-08" db="EMBL/GenBank/DDBJ databases">
        <title>The Genome Sequence of Spizellomyces punctatus strain DAOM BR117.</title>
        <authorList>
            <consortium name="The Broad Institute Genome Sequencing Platform"/>
            <person name="Russ C."/>
            <person name="Cuomo C."/>
            <person name="Shea T."/>
            <person name="Young S.K."/>
            <person name="Zeng Q."/>
            <person name="Koehrsen M."/>
            <person name="Haas B."/>
            <person name="Borodovsky M."/>
            <person name="Guigo R."/>
            <person name="Alvarado L."/>
            <person name="Berlin A."/>
            <person name="Bochicchio J."/>
            <person name="Borenstein D."/>
            <person name="Chapman S."/>
            <person name="Chen Z."/>
            <person name="Engels R."/>
            <person name="Freedman E."/>
            <person name="Gellesch M."/>
            <person name="Goldberg J."/>
            <person name="Griggs A."/>
            <person name="Gujja S."/>
            <person name="Heiman D."/>
            <person name="Hepburn T."/>
            <person name="Howarth C."/>
            <person name="Jen D."/>
            <person name="Larson L."/>
            <person name="Lewis B."/>
            <person name="Mehta T."/>
            <person name="Park D."/>
            <person name="Pearson M."/>
            <person name="Roberts A."/>
            <person name="Saif S."/>
            <person name="Shenoy N."/>
            <person name="Sisk P."/>
            <person name="Stolte C."/>
            <person name="Sykes S."/>
            <person name="Thomson T."/>
            <person name="Walk T."/>
            <person name="White J."/>
            <person name="Yandava C."/>
            <person name="Burger G."/>
            <person name="Gray M.W."/>
            <person name="Holland P.W.H."/>
            <person name="King N."/>
            <person name="Lang F.B.F."/>
            <person name="Roger A.J."/>
            <person name="Ruiz-Trillo I."/>
            <person name="Lander E."/>
            <person name="Nusbaum C."/>
        </authorList>
    </citation>
    <scope>NUCLEOTIDE SEQUENCE [LARGE SCALE GENOMIC DNA]</scope>
    <source>
        <strain evidence="14 15">DAOM BR117</strain>
    </source>
</reference>
<sequence length="223" mass="25315">MSATILYNSTVKQIHQLHQELERLENGQDTSSALQGQITAGLASLQRSANDLDQFARREVTAAKREKALARAKKVREDFTSIQIAFSQWKANERARASTKEREELLGSAERRTSSAVRHEPGSADTSILMMDQMLRENQVLEGSGHRIDEFIHMGRTALQDLYEQREVLKGTQRRLYDIANTLGLSTTVIRYIEQRTATDRWILLGGMTITIILMWGIVHYLG</sequence>
<evidence type="ECO:0000256" key="10">
    <source>
        <dbReference type="ARBA" id="ARBA00040957"/>
    </source>
</evidence>
<keyword evidence="15" id="KW-1185">Reference proteome</keyword>
<protein>
    <recommendedName>
        <fullName evidence="10 11">Protein transport protein BOS1</fullName>
    </recommendedName>
</protein>
<keyword evidence="8 11" id="KW-0472">Membrane</keyword>
<dbReference type="OMA" id="FCWLVIH"/>
<comment type="function">
    <text evidence="11">SNARE required for protein transport between the ER and the Golgi complex.</text>
</comment>
<dbReference type="FunCoup" id="A0A0L0H6Q4">
    <property type="interactions" value="579"/>
</dbReference>
<dbReference type="GO" id="GO:0031902">
    <property type="term" value="C:late endosome membrane"/>
    <property type="evidence" value="ECO:0007669"/>
    <property type="project" value="TreeGrafter"/>
</dbReference>
<comment type="similarity">
    <text evidence="9 11">Belongs to the BOS1 family.</text>
</comment>
<evidence type="ECO:0000256" key="13">
    <source>
        <dbReference type="SAM" id="Phobius"/>
    </source>
</evidence>
<feature type="transmembrane region" description="Helical" evidence="13">
    <location>
        <begin position="202"/>
        <end position="222"/>
    </location>
</feature>
<evidence type="ECO:0000313" key="14">
    <source>
        <dbReference type="EMBL" id="KNC97180.1"/>
    </source>
</evidence>
<keyword evidence="3 11" id="KW-0813">Transport</keyword>